<dbReference type="AlphaFoldDB" id="A6HW53"/>
<accession>A6HW53</accession>
<proteinExistence type="predicted"/>
<dbReference type="Proteomes" id="UP000234681">
    <property type="component" value="Chromosome 2"/>
</dbReference>
<reference evidence="2" key="1">
    <citation type="submission" date="2005-09" db="EMBL/GenBank/DDBJ databases">
        <authorList>
            <person name="Mural R.J."/>
            <person name="Li P.W."/>
            <person name="Adams M.D."/>
            <person name="Amanatides P.G."/>
            <person name="Baden-Tillson H."/>
            <person name="Barnstead M."/>
            <person name="Chin S.H."/>
            <person name="Dew I."/>
            <person name="Evans C.A."/>
            <person name="Ferriera S."/>
            <person name="Flanigan M."/>
            <person name="Fosler C."/>
            <person name="Glodek A."/>
            <person name="Gu Z."/>
            <person name="Holt R.A."/>
            <person name="Jennings D."/>
            <person name="Kraft C.L."/>
            <person name="Lu F."/>
            <person name="Nguyen T."/>
            <person name="Nusskern D.R."/>
            <person name="Pfannkoch C.M."/>
            <person name="Sitter C."/>
            <person name="Sutton G.G."/>
            <person name="Venter J.C."/>
            <person name="Wang Z."/>
            <person name="Woodage T."/>
            <person name="Zheng X.H."/>
            <person name="Zhong F."/>
        </authorList>
    </citation>
    <scope>NUCLEOTIDE SEQUENCE [LARGE SCALE GENOMIC DNA]</scope>
    <source>
        <strain>BN</strain>
        <strain evidence="2">Sprague-Dawley</strain>
    </source>
</reference>
<evidence type="ECO:0000313" key="1">
    <source>
        <dbReference type="EMBL" id="EDL82339.1"/>
    </source>
</evidence>
<dbReference type="EMBL" id="CH473952">
    <property type="protein sequence ID" value="EDL82339.1"/>
    <property type="molecule type" value="Genomic_DNA"/>
</dbReference>
<sequence>MPILSNLLHFINHQKNSDCSFLFQHNATVELTSTLSLFSLCHLIITSQMMFVSNSYSSVGPLPGSPPYKHTSLQIPIDLVIPKSFVCLHFLCYASHNSQNGLPCKTHHISNLETHKIIS</sequence>
<organism evidence="1 2">
    <name type="scientific">Rattus norvegicus</name>
    <name type="common">Rat</name>
    <dbReference type="NCBI Taxonomy" id="10116"/>
    <lineage>
        <taxon>Eukaryota</taxon>
        <taxon>Metazoa</taxon>
        <taxon>Chordata</taxon>
        <taxon>Craniata</taxon>
        <taxon>Vertebrata</taxon>
        <taxon>Euteleostomi</taxon>
        <taxon>Mammalia</taxon>
        <taxon>Eutheria</taxon>
        <taxon>Euarchontoglires</taxon>
        <taxon>Glires</taxon>
        <taxon>Rodentia</taxon>
        <taxon>Myomorpha</taxon>
        <taxon>Muroidea</taxon>
        <taxon>Muridae</taxon>
        <taxon>Murinae</taxon>
        <taxon>Rattus</taxon>
    </lineage>
</organism>
<evidence type="ECO:0000313" key="2">
    <source>
        <dbReference type="Proteomes" id="UP000234681"/>
    </source>
</evidence>
<protein>
    <submittedName>
        <fullName evidence="1">RCG63034</fullName>
    </submittedName>
</protein>
<name>A6HW53_RAT</name>
<gene>
    <name evidence="1" type="ORF">rCG_63034</name>
</gene>